<sequence length="67" mass="7791">MHRLEAERMLKIFAEHNIPVKTNPYFGLREIPKLVELAHSGKMQGKAVLIVDEEEMKRMKEEKTALS</sequence>
<accession>A0A8H6FQQ2</accession>
<dbReference type="OrthoDB" id="5414699at2759"/>
<dbReference type="Proteomes" id="UP000578531">
    <property type="component" value="Unassembled WGS sequence"/>
</dbReference>
<evidence type="ECO:0000313" key="1">
    <source>
        <dbReference type="EMBL" id="KAF6232874.1"/>
    </source>
</evidence>
<dbReference type="GeneID" id="59290491"/>
<dbReference type="EMBL" id="JACCJC010000044">
    <property type="protein sequence ID" value="KAF6232874.1"/>
    <property type="molecule type" value="Genomic_DNA"/>
</dbReference>
<reference evidence="1 2" key="1">
    <citation type="journal article" date="2020" name="Genomics">
        <title>Complete, high-quality genomes from long-read metagenomic sequencing of two wolf lichen thalli reveals enigmatic genome architecture.</title>
        <authorList>
            <person name="McKenzie S.K."/>
            <person name="Walston R.F."/>
            <person name="Allen J.L."/>
        </authorList>
    </citation>
    <scope>NUCLEOTIDE SEQUENCE [LARGE SCALE GENOMIC DNA]</scope>
    <source>
        <strain evidence="1">WasteWater2</strain>
    </source>
</reference>
<gene>
    <name evidence="1" type="ORF">HO173_008837</name>
</gene>
<proteinExistence type="predicted"/>
<keyword evidence="2" id="KW-1185">Reference proteome</keyword>
<organism evidence="1 2">
    <name type="scientific">Letharia columbiana</name>
    <dbReference type="NCBI Taxonomy" id="112416"/>
    <lineage>
        <taxon>Eukaryota</taxon>
        <taxon>Fungi</taxon>
        <taxon>Dikarya</taxon>
        <taxon>Ascomycota</taxon>
        <taxon>Pezizomycotina</taxon>
        <taxon>Lecanoromycetes</taxon>
        <taxon>OSLEUM clade</taxon>
        <taxon>Lecanoromycetidae</taxon>
        <taxon>Lecanorales</taxon>
        <taxon>Lecanorineae</taxon>
        <taxon>Parmeliaceae</taxon>
        <taxon>Letharia</taxon>
    </lineage>
</organism>
<evidence type="ECO:0000313" key="2">
    <source>
        <dbReference type="Proteomes" id="UP000578531"/>
    </source>
</evidence>
<protein>
    <submittedName>
        <fullName evidence="1">Uncharacterized protein</fullName>
    </submittedName>
</protein>
<dbReference type="AlphaFoldDB" id="A0A8H6FQQ2"/>
<dbReference type="RefSeq" id="XP_037162297.1">
    <property type="nucleotide sequence ID" value="XM_037310733.1"/>
</dbReference>
<name>A0A8H6FQQ2_9LECA</name>
<comment type="caution">
    <text evidence="1">The sequence shown here is derived from an EMBL/GenBank/DDBJ whole genome shotgun (WGS) entry which is preliminary data.</text>
</comment>